<keyword evidence="2" id="KW-1185">Reference proteome</keyword>
<dbReference type="RefSeq" id="WP_069679967.1">
    <property type="nucleotide sequence ID" value="NZ_CP017253.2"/>
</dbReference>
<evidence type="ECO:0000313" key="2">
    <source>
        <dbReference type="Proteomes" id="UP000094652"/>
    </source>
</evidence>
<organism evidence="1 2">
    <name type="scientific">Clostridium taeniosporum</name>
    <dbReference type="NCBI Taxonomy" id="394958"/>
    <lineage>
        <taxon>Bacteria</taxon>
        <taxon>Bacillati</taxon>
        <taxon>Bacillota</taxon>
        <taxon>Clostridia</taxon>
        <taxon>Eubacteriales</taxon>
        <taxon>Clostridiaceae</taxon>
        <taxon>Clostridium</taxon>
    </lineage>
</organism>
<evidence type="ECO:0000313" key="1">
    <source>
        <dbReference type="EMBL" id="AOR23822.1"/>
    </source>
</evidence>
<dbReference type="OrthoDB" id="1912553at2"/>
<sequence>MEQELNLEANENLIATIRCYTKSSKLTQVKSLMINLFLCPIAGICNKYRLTITDKNIYLEQLSYTIWGSLYDVVHTDKFNLESIKKFNVKMLEDNKELITIVNSEDKYIEVINNNLNGENMGTKVSKILNKY</sequence>
<protein>
    <submittedName>
        <fullName evidence="1">Uncharacterized protein</fullName>
    </submittedName>
</protein>
<accession>A0A1D7XKG1</accession>
<dbReference type="STRING" id="394958.BGI42_08815"/>
<dbReference type="EMBL" id="CP017253">
    <property type="protein sequence ID" value="AOR23822.1"/>
    <property type="molecule type" value="Genomic_DNA"/>
</dbReference>
<dbReference type="KEGG" id="ctae:BGI42_08815"/>
<dbReference type="AlphaFoldDB" id="A0A1D7XKG1"/>
<reference evidence="2" key="1">
    <citation type="submission" date="2016-09" db="EMBL/GenBank/DDBJ databases">
        <title>Genomics of Clostridium taeniosporum, an organism which forms endospores with ribbon-like appendages.</title>
        <authorList>
            <person name="Walker J.R."/>
        </authorList>
    </citation>
    <scope>NUCLEOTIDE SEQUENCE [LARGE SCALE GENOMIC DNA]</scope>
    <source>
        <strain evidence="2">1/k</strain>
    </source>
</reference>
<proteinExistence type="predicted"/>
<dbReference type="Proteomes" id="UP000094652">
    <property type="component" value="Chromosome"/>
</dbReference>
<name>A0A1D7XKG1_9CLOT</name>
<gene>
    <name evidence="1" type="ORF">BGI42_08815</name>
</gene>